<dbReference type="Proteomes" id="UP000050164">
    <property type="component" value="Unassembled WGS sequence"/>
</dbReference>
<feature type="region of interest" description="Disordered" evidence="1">
    <location>
        <begin position="1"/>
        <end position="32"/>
    </location>
</feature>
<accession>A0A0U0T2N8</accession>
<evidence type="ECO:0000313" key="4">
    <source>
        <dbReference type="EMBL" id="COX12943.1"/>
    </source>
</evidence>
<feature type="region of interest" description="Disordered" evidence="1">
    <location>
        <begin position="131"/>
        <end position="196"/>
    </location>
</feature>
<gene>
    <name evidence="3" type="ORF">ERS007661_03015</name>
    <name evidence="4" type="ORF">ERS007703_04803</name>
    <name evidence="5" type="ORF">ERS007741_03906</name>
    <name evidence="2" type="ORF">ERS027659_03252</name>
</gene>
<evidence type="ECO:0000313" key="6">
    <source>
        <dbReference type="Proteomes" id="UP000038802"/>
    </source>
</evidence>
<evidence type="ECO:0000313" key="8">
    <source>
        <dbReference type="Proteomes" id="UP000048600"/>
    </source>
</evidence>
<dbReference type="Proteomes" id="UP000038802">
    <property type="component" value="Unassembled WGS sequence"/>
</dbReference>
<evidence type="ECO:0000313" key="3">
    <source>
        <dbReference type="EMBL" id="CNV74409.1"/>
    </source>
</evidence>
<reference evidence="4" key="1">
    <citation type="submission" date="2015-03" db="EMBL/GenBank/DDBJ databases">
        <authorList>
            <person name="Murphy D."/>
        </authorList>
    </citation>
    <scope>NUCLEOTIDE SEQUENCE [LARGE SCALE GENOMIC DNA]</scope>
    <source>
        <strain evidence="4">K00500041</strain>
    </source>
</reference>
<reference evidence="6 7" key="2">
    <citation type="submission" date="2015-03" db="EMBL/GenBank/DDBJ databases">
        <authorList>
            <consortium name="Pathogen Informatics"/>
        </authorList>
    </citation>
    <scope>NUCLEOTIDE SEQUENCE [LARGE SCALE GENOMIC DNA]</scope>
    <source>
        <strain evidence="2 9">Bir 185</strain>
        <strain evidence="3 7">D00501624</strain>
        <strain evidence="6">K00500041</strain>
        <strain evidence="5 8">P00601463</strain>
    </source>
</reference>
<name>A0A0U0T2N8_MYCTX</name>
<dbReference type="EMBL" id="CNFT01000911">
    <property type="protein sequence ID" value="CKS54781.1"/>
    <property type="molecule type" value="Genomic_DNA"/>
</dbReference>
<dbReference type="EMBL" id="CQQC01001211">
    <property type="protein sequence ID" value="CNV74409.1"/>
    <property type="molecule type" value="Genomic_DNA"/>
</dbReference>
<dbReference type="EMBL" id="CSAE01000951">
    <property type="protein sequence ID" value="COX12943.1"/>
    <property type="molecule type" value="Genomic_DNA"/>
</dbReference>
<dbReference type="Proteomes" id="UP000039217">
    <property type="component" value="Unassembled WGS sequence"/>
</dbReference>
<dbReference type="Proteomes" id="UP000048600">
    <property type="component" value="Unassembled WGS sequence"/>
</dbReference>
<evidence type="ECO:0000313" key="7">
    <source>
        <dbReference type="Proteomes" id="UP000039217"/>
    </source>
</evidence>
<dbReference type="EMBL" id="CHKL01000671">
    <property type="protein sequence ID" value="COX15569.1"/>
    <property type="molecule type" value="Genomic_DNA"/>
</dbReference>
<protein>
    <submittedName>
        <fullName evidence="4">Uncharacterized protein</fullName>
    </submittedName>
</protein>
<sequence>MRLVHQKQRTMTPADLKQLPNRRQRAVGAEHRVGDDDGALLVARSQRGVHGVDVAVRRHHNPRPRQPTGIHQRRMRTGVGHQQGTRAGQADHGAQVGRVARGEQQSRGSADELGELGLELLVQLGVAGNQARPGGAGAPDPQRLDAAVDDGGMSGQTEIVVGGQVQLGGDRGTRPQAAPQSGLVALPLHRVQPGQR</sequence>
<evidence type="ECO:0000313" key="9">
    <source>
        <dbReference type="Proteomes" id="UP000050164"/>
    </source>
</evidence>
<dbReference type="AlphaFoldDB" id="A0A0U0T2N8"/>
<evidence type="ECO:0000256" key="1">
    <source>
        <dbReference type="SAM" id="MobiDB-lite"/>
    </source>
</evidence>
<feature type="region of interest" description="Disordered" evidence="1">
    <location>
        <begin position="81"/>
        <end position="107"/>
    </location>
</feature>
<evidence type="ECO:0000313" key="5">
    <source>
        <dbReference type="EMBL" id="COX15569.1"/>
    </source>
</evidence>
<evidence type="ECO:0000313" key="2">
    <source>
        <dbReference type="EMBL" id="CKS54781.1"/>
    </source>
</evidence>
<organism evidence="4 6">
    <name type="scientific">Mycobacterium tuberculosis</name>
    <dbReference type="NCBI Taxonomy" id="1773"/>
    <lineage>
        <taxon>Bacteria</taxon>
        <taxon>Bacillati</taxon>
        <taxon>Actinomycetota</taxon>
        <taxon>Actinomycetes</taxon>
        <taxon>Mycobacteriales</taxon>
        <taxon>Mycobacteriaceae</taxon>
        <taxon>Mycobacterium</taxon>
        <taxon>Mycobacterium tuberculosis complex</taxon>
    </lineage>
</organism>
<proteinExistence type="predicted"/>